<evidence type="ECO:0000259" key="2">
    <source>
        <dbReference type="Pfam" id="PF04945"/>
    </source>
</evidence>
<feature type="signal peptide" evidence="1">
    <location>
        <begin position="1"/>
        <end position="17"/>
    </location>
</feature>
<name>A0A3E0DC15_9GAMM</name>
<comment type="caution">
    <text evidence="3">The sequence shown here is derived from an EMBL/GenBank/DDBJ whole genome shotgun (WGS) entry which is preliminary data.</text>
</comment>
<reference evidence="3 4" key="1">
    <citation type="submission" date="2018-08" db="EMBL/GenBank/DDBJ databases">
        <title>Genomic Encyclopedia of Type Strains, Phase III (KMG-III): the genomes of soil and plant-associated and newly described type strains.</title>
        <authorList>
            <person name="Whitman W."/>
        </authorList>
    </citation>
    <scope>NUCLEOTIDE SEQUENCE [LARGE SCALE GENOMIC DNA]</scope>
    <source>
        <strain evidence="3 4">CECT 7375</strain>
    </source>
</reference>
<dbReference type="InterPro" id="IPR007029">
    <property type="entry name" value="YHS_dom"/>
</dbReference>
<dbReference type="NCBIfam" id="NF041384">
    <property type="entry name" value="YHS_seleno_dom"/>
    <property type="match status" value="1"/>
</dbReference>
<accession>A0A3E0DC15</accession>
<feature type="domain" description="YHS" evidence="2">
    <location>
        <begin position="37"/>
        <end position="83"/>
    </location>
</feature>
<feature type="chain" id="PRO_5017559494" evidence="1">
    <location>
        <begin position="18"/>
        <end position="145"/>
    </location>
</feature>
<keyword evidence="1" id="KW-0732">Signal</keyword>
<dbReference type="Proteomes" id="UP000256542">
    <property type="component" value="Unassembled WGS sequence"/>
</dbReference>
<evidence type="ECO:0000256" key="1">
    <source>
        <dbReference type="SAM" id="SignalP"/>
    </source>
</evidence>
<protein>
    <submittedName>
        <fullName evidence="3">YHS domain-containing protein</fullName>
    </submittedName>
</protein>
<dbReference type="Pfam" id="PF04945">
    <property type="entry name" value="YHS"/>
    <property type="match status" value="1"/>
</dbReference>
<keyword evidence="4" id="KW-1185">Reference proteome</keyword>
<organism evidence="3 4">
    <name type="scientific">Marinomonas pollencensis</name>
    <dbReference type="NCBI Taxonomy" id="491954"/>
    <lineage>
        <taxon>Bacteria</taxon>
        <taxon>Pseudomonadati</taxon>
        <taxon>Pseudomonadota</taxon>
        <taxon>Gammaproteobacteria</taxon>
        <taxon>Oceanospirillales</taxon>
        <taxon>Oceanospirillaceae</taxon>
        <taxon>Marinomonas</taxon>
    </lineage>
</organism>
<evidence type="ECO:0000313" key="3">
    <source>
        <dbReference type="EMBL" id="REG79431.1"/>
    </source>
</evidence>
<evidence type="ECO:0000313" key="4">
    <source>
        <dbReference type="Proteomes" id="UP000256542"/>
    </source>
</evidence>
<gene>
    <name evidence="3" type="ORF">DFP81_11923</name>
</gene>
<dbReference type="EMBL" id="QUNG01000019">
    <property type="protein sequence ID" value="REG79431.1"/>
    <property type="molecule type" value="Genomic_DNA"/>
</dbReference>
<sequence length="145" mass="16690">MKYLLSLLLFVSAFSYAQDPIYTGYFSDKALKGYDTVAYFTQHKPVKGDAQFVSEYKGADWYFSSAENLALFEQNPKKYAPQYGGYCAWAVAEKRAFAPADPHQWAIVNDKLYLNYDADIKSKWDKAPTDFIHKADRVWPQLISE</sequence>
<dbReference type="AlphaFoldDB" id="A0A3E0DC15"/>
<dbReference type="OrthoDB" id="344729at2"/>
<proteinExistence type="predicted"/>
<dbReference type="RefSeq" id="WP_115899133.1">
    <property type="nucleotide sequence ID" value="NZ_QUNG01000019.1"/>
</dbReference>